<dbReference type="AlphaFoldDB" id="A0A0K0D7I8"/>
<reference evidence="3" key="2">
    <citation type="submission" date="2017-02" db="UniProtKB">
        <authorList>
            <consortium name="WormBaseParasite"/>
        </authorList>
    </citation>
    <scope>IDENTIFICATION</scope>
</reference>
<dbReference type="WBParaSite" id="ACAC_0000603301-mRNA-1">
    <property type="protein sequence ID" value="ACAC_0000603301-mRNA-1"/>
    <property type="gene ID" value="ACAC_0000603301"/>
</dbReference>
<dbReference type="Proteomes" id="UP000035642">
    <property type="component" value="Unassembled WGS sequence"/>
</dbReference>
<organism evidence="2 3">
    <name type="scientific">Angiostrongylus cantonensis</name>
    <name type="common">Rat lungworm</name>
    <dbReference type="NCBI Taxonomy" id="6313"/>
    <lineage>
        <taxon>Eukaryota</taxon>
        <taxon>Metazoa</taxon>
        <taxon>Ecdysozoa</taxon>
        <taxon>Nematoda</taxon>
        <taxon>Chromadorea</taxon>
        <taxon>Rhabditida</taxon>
        <taxon>Rhabditina</taxon>
        <taxon>Rhabditomorpha</taxon>
        <taxon>Strongyloidea</taxon>
        <taxon>Metastrongylidae</taxon>
        <taxon>Angiostrongylus</taxon>
    </lineage>
</organism>
<sequence>MDKLVLTRTSTPPTPLLSHVPMNSSSPVS</sequence>
<proteinExistence type="predicted"/>
<keyword evidence="2" id="KW-1185">Reference proteome</keyword>
<accession>A0A0K0D7I8</accession>
<reference evidence="2" key="1">
    <citation type="submission" date="2012-09" db="EMBL/GenBank/DDBJ databases">
        <authorList>
            <person name="Martin A.A."/>
        </authorList>
    </citation>
    <scope>NUCLEOTIDE SEQUENCE</scope>
</reference>
<evidence type="ECO:0000313" key="3">
    <source>
        <dbReference type="WBParaSite" id="ACAC_0000603301-mRNA-1"/>
    </source>
</evidence>
<name>A0A0K0D7I8_ANGCA</name>
<protein>
    <submittedName>
        <fullName evidence="3">Uncharacterized protein</fullName>
    </submittedName>
</protein>
<evidence type="ECO:0000313" key="2">
    <source>
        <dbReference type="Proteomes" id="UP000035642"/>
    </source>
</evidence>
<evidence type="ECO:0000256" key="1">
    <source>
        <dbReference type="SAM" id="MobiDB-lite"/>
    </source>
</evidence>
<feature type="region of interest" description="Disordered" evidence="1">
    <location>
        <begin position="1"/>
        <end position="29"/>
    </location>
</feature>
<feature type="compositionally biased region" description="Low complexity" evidence="1">
    <location>
        <begin position="1"/>
        <end position="21"/>
    </location>
</feature>